<dbReference type="InterPro" id="IPR023059">
    <property type="entry name" value="Foldase_PrsA"/>
</dbReference>
<evidence type="ECO:0000256" key="8">
    <source>
        <dbReference type="ARBA" id="ARBA00023139"/>
    </source>
</evidence>
<organism evidence="15 16">
    <name type="scientific">Tumebacillus lacus</name>
    <dbReference type="NCBI Taxonomy" id="2995335"/>
    <lineage>
        <taxon>Bacteria</taxon>
        <taxon>Bacillati</taxon>
        <taxon>Bacillota</taxon>
        <taxon>Bacilli</taxon>
        <taxon>Bacillales</taxon>
        <taxon>Alicyclobacillaceae</taxon>
        <taxon>Tumebacillus</taxon>
    </lineage>
</organism>
<comment type="caution">
    <text evidence="15">The sequence shown here is derived from an EMBL/GenBank/DDBJ whole genome shotgun (WGS) entry which is preliminary data.</text>
</comment>
<evidence type="ECO:0000256" key="3">
    <source>
        <dbReference type="ARBA" id="ARBA00006071"/>
    </source>
</evidence>
<evidence type="ECO:0000256" key="12">
    <source>
        <dbReference type="SAM" id="Coils"/>
    </source>
</evidence>
<dbReference type="InterPro" id="IPR050245">
    <property type="entry name" value="PrsA_foldase"/>
</dbReference>
<dbReference type="InterPro" id="IPR000297">
    <property type="entry name" value="PPIase_PpiC"/>
</dbReference>
<evidence type="ECO:0000256" key="4">
    <source>
        <dbReference type="ARBA" id="ARBA00022475"/>
    </source>
</evidence>
<evidence type="ECO:0000256" key="11">
    <source>
        <dbReference type="HAMAP-Rule" id="MF_01145"/>
    </source>
</evidence>
<evidence type="ECO:0000313" key="16">
    <source>
        <dbReference type="Proteomes" id="UP001208017"/>
    </source>
</evidence>
<dbReference type="Gene3D" id="3.10.50.40">
    <property type="match status" value="1"/>
</dbReference>
<sequence>MKKAIAGAVVGAVVVGGIWFFANTDKTVVSVGGEKITESQLHSKLEQMQGKEVLKRMIDDQVIRNQAKELKIEVTDAEIQGEIDKLVKERFNNDKKQFEDALKQYNTTIEDLKNDITTTLLAQKIATKDVTITDQEIQEYYDKNKESLGQREEVHARHILIKDEAKAKETYEKLKADANQFETLAKELSEDPGSKEKGGDLGFFGKGQMVPEFEKVAFEGKINEVNAPVKSEFGFHIIQVLEKKEAKIPTLDESKEQITKTLKEQKAKPYEDLINELRTKEKINISDQQYKDVLTPEAPPAGAEGQPAQ</sequence>
<evidence type="ECO:0000256" key="1">
    <source>
        <dbReference type="ARBA" id="ARBA00000971"/>
    </source>
</evidence>
<dbReference type="PROSITE" id="PS01096">
    <property type="entry name" value="PPIC_PPIASE_1"/>
    <property type="match status" value="1"/>
</dbReference>
<dbReference type="Pfam" id="PF13616">
    <property type="entry name" value="Rotamase_3"/>
    <property type="match status" value="1"/>
</dbReference>
<name>A0ABT3X871_9BACL</name>
<keyword evidence="10" id="KW-0449">Lipoprotein</keyword>
<comment type="catalytic activity">
    <reaction evidence="1 11">
        <text>[protein]-peptidylproline (omega=180) = [protein]-peptidylproline (omega=0)</text>
        <dbReference type="Rhea" id="RHEA:16237"/>
        <dbReference type="Rhea" id="RHEA-COMP:10747"/>
        <dbReference type="Rhea" id="RHEA-COMP:10748"/>
        <dbReference type="ChEBI" id="CHEBI:83833"/>
        <dbReference type="ChEBI" id="CHEBI:83834"/>
        <dbReference type="EC" id="5.2.1.8"/>
    </reaction>
</comment>
<keyword evidence="4 11" id="KW-1003">Cell membrane</keyword>
<evidence type="ECO:0000256" key="10">
    <source>
        <dbReference type="ARBA" id="ARBA00023288"/>
    </source>
</evidence>
<dbReference type="PANTHER" id="PTHR47245:SF1">
    <property type="entry name" value="FOLDASE PROTEIN PRSA"/>
    <property type="match status" value="1"/>
</dbReference>
<gene>
    <name evidence="11" type="primary">prsA</name>
    <name evidence="15" type="ORF">OS242_19945</name>
</gene>
<dbReference type="Pfam" id="PF13624">
    <property type="entry name" value="SurA_N_3"/>
    <property type="match status" value="1"/>
</dbReference>
<evidence type="ECO:0000256" key="2">
    <source>
        <dbReference type="ARBA" id="ARBA00004193"/>
    </source>
</evidence>
<comment type="subcellular location">
    <subcellularLocation>
        <location evidence="2">Cell membrane</location>
        <topology evidence="2">Lipid-anchor</topology>
    </subcellularLocation>
</comment>
<keyword evidence="8" id="KW-0564">Palmitate</keyword>
<evidence type="ECO:0000256" key="5">
    <source>
        <dbReference type="ARBA" id="ARBA00022729"/>
    </source>
</evidence>
<keyword evidence="12" id="KW-0175">Coiled coil</keyword>
<keyword evidence="7 11" id="KW-0472">Membrane</keyword>
<dbReference type="InterPro" id="IPR023058">
    <property type="entry name" value="PPIase_PpiC_CS"/>
</dbReference>
<dbReference type="SUPFAM" id="SSF54534">
    <property type="entry name" value="FKBP-like"/>
    <property type="match status" value="1"/>
</dbReference>
<comment type="similarity">
    <text evidence="3 11">Belongs to the PrsA family.</text>
</comment>
<evidence type="ECO:0000256" key="13">
    <source>
        <dbReference type="SAM" id="MobiDB-lite"/>
    </source>
</evidence>
<feature type="region of interest" description="Disordered" evidence="13">
    <location>
        <begin position="285"/>
        <end position="309"/>
    </location>
</feature>
<dbReference type="RefSeq" id="WP_267153434.1">
    <property type="nucleotide sequence ID" value="NZ_JAPMLT010000017.1"/>
</dbReference>
<evidence type="ECO:0000256" key="7">
    <source>
        <dbReference type="ARBA" id="ARBA00023136"/>
    </source>
</evidence>
<evidence type="ECO:0000256" key="9">
    <source>
        <dbReference type="ARBA" id="ARBA00023235"/>
    </source>
</evidence>
<dbReference type="Gene3D" id="1.10.4030.10">
    <property type="entry name" value="Porin chaperone SurA, peptide-binding domain"/>
    <property type="match status" value="1"/>
</dbReference>
<reference evidence="15 16" key="1">
    <citation type="submission" date="2022-11" db="EMBL/GenBank/DDBJ databases">
        <title>Study of microbial diversity in lake waters.</title>
        <authorList>
            <person name="Zhang J."/>
        </authorList>
    </citation>
    <scope>NUCLEOTIDE SEQUENCE [LARGE SCALE GENOMIC DNA]</scope>
    <source>
        <strain evidence="15 16">DT12</strain>
    </source>
</reference>
<dbReference type="InterPro" id="IPR027304">
    <property type="entry name" value="Trigger_fact/SurA_dom_sf"/>
</dbReference>
<keyword evidence="5 11" id="KW-0732">Signal</keyword>
<keyword evidence="16" id="KW-1185">Reference proteome</keyword>
<feature type="coiled-coil region" evidence="12">
    <location>
        <begin position="164"/>
        <end position="191"/>
    </location>
</feature>
<feature type="compositionally biased region" description="Low complexity" evidence="13">
    <location>
        <begin position="300"/>
        <end position="309"/>
    </location>
</feature>
<accession>A0ABT3X871</accession>
<proteinExistence type="inferred from homology"/>
<dbReference type="GO" id="GO:0003755">
    <property type="term" value="F:peptidyl-prolyl cis-trans isomerase activity"/>
    <property type="evidence" value="ECO:0007669"/>
    <property type="project" value="UniProtKB-EC"/>
</dbReference>
<dbReference type="EC" id="5.2.1.8" evidence="11"/>
<evidence type="ECO:0000259" key="14">
    <source>
        <dbReference type="PROSITE" id="PS50198"/>
    </source>
</evidence>
<dbReference type="PANTHER" id="PTHR47245">
    <property type="entry name" value="PEPTIDYLPROLYL ISOMERASE"/>
    <property type="match status" value="1"/>
</dbReference>
<keyword evidence="9 11" id="KW-0413">Isomerase</keyword>
<dbReference type="SUPFAM" id="SSF109998">
    <property type="entry name" value="Triger factor/SurA peptide-binding domain-like"/>
    <property type="match status" value="1"/>
</dbReference>
<feature type="coiled-coil region" evidence="12">
    <location>
        <begin position="88"/>
        <end position="115"/>
    </location>
</feature>
<feature type="domain" description="PpiC" evidence="14">
    <location>
        <begin position="151"/>
        <end position="242"/>
    </location>
</feature>
<dbReference type="EMBL" id="JAPMLT010000017">
    <property type="protein sequence ID" value="MCX7572183.1"/>
    <property type="molecule type" value="Genomic_DNA"/>
</dbReference>
<evidence type="ECO:0000313" key="15">
    <source>
        <dbReference type="EMBL" id="MCX7572183.1"/>
    </source>
</evidence>
<evidence type="ECO:0000256" key="6">
    <source>
        <dbReference type="ARBA" id="ARBA00023110"/>
    </source>
</evidence>
<keyword evidence="6 11" id="KW-0697">Rotamase</keyword>
<dbReference type="PROSITE" id="PS50198">
    <property type="entry name" value="PPIC_PPIASE_2"/>
    <property type="match status" value="1"/>
</dbReference>
<comment type="function">
    <text evidence="11">Plays a major role in protein secretion by helping the post-translocational extracellular folding of several secreted proteins.</text>
</comment>
<dbReference type="Proteomes" id="UP001208017">
    <property type="component" value="Unassembled WGS sequence"/>
</dbReference>
<dbReference type="InterPro" id="IPR046357">
    <property type="entry name" value="PPIase_dom_sf"/>
</dbReference>
<dbReference type="HAMAP" id="MF_01145">
    <property type="entry name" value="Foldase_PrsA"/>
    <property type="match status" value="1"/>
</dbReference>
<protein>
    <recommendedName>
        <fullName evidence="11">Foldase protein PrsA</fullName>
        <ecNumber evidence="11">5.2.1.8</ecNumber>
    </recommendedName>
</protein>